<accession>A0A9X3S0K5</accession>
<evidence type="ECO:0000256" key="2">
    <source>
        <dbReference type="ARBA" id="ARBA00007069"/>
    </source>
</evidence>
<evidence type="ECO:0000256" key="8">
    <source>
        <dbReference type="ARBA" id="ARBA00023136"/>
    </source>
</evidence>
<dbReference type="PROSITE" id="PS50928">
    <property type="entry name" value="ABC_TM1"/>
    <property type="match status" value="1"/>
</dbReference>
<keyword evidence="3 9" id="KW-0813">Transport</keyword>
<feature type="transmembrane region" description="Helical" evidence="9">
    <location>
        <begin position="161"/>
        <end position="185"/>
    </location>
</feature>
<dbReference type="GO" id="GO:0005886">
    <property type="term" value="C:plasma membrane"/>
    <property type="evidence" value="ECO:0007669"/>
    <property type="project" value="UniProtKB-SubCell"/>
</dbReference>
<feature type="transmembrane region" description="Helical" evidence="9">
    <location>
        <begin position="287"/>
        <end position="308"/>
    </location>
</feature>
<evidence type="ECO:0000313" key="11">
    <source>
        <dbReference type="EMBL" id="MDA0161414.1"/>
    </source>
</evidence>
<dbReference type="GO" id="GO:0055085">
    <property type="term" value="P:transmembrane transport"/>
    <property type="evidence" value="ECO:0007669"/>
    <property type="project" value="InterPro"/>
</dbReference>
<feature type="transmembrane region" description="Helical" evidence="9">
    <location>
        <begin position="117"/>
        <end position="141"/>
    </location>
</feature>
<keyword evidence="5" id="KW-0592">Phosphate transport</keyword>
<comment type="subcellular location">
    <subcellularLocation>
        <location evidence="1 9">Cell membrane</location>
        <topology evidence="1 9">Multi-pass membrane protein</topology>
    </subcellularLocation>
</comment>
<evidence type="ECO:0000256" key="5">
    <source>
        <dbReference type="ARBA" id="ARBA00022592"/>
    </source>
</evidence>
<keyword evidence="12" id="KW-1185">Reference proteome</keyword>
<comment type="similarity">
    <text evidence="2">Belongs to the binding-protein-dependent transport system permease family. CysTW subfamily.</text>
</comment>
<dbReference type="PANTHER" id="PTHR30425:SF1">
    <property type="entry name" value="PHOSPHATE TRANSPORT SYSTEM PERMEASE PROTEIN PSTC"/>
    <property type="match status" value="1"/>
</dbReference>
<sequence length="319" mass="33702">MNAWSDRRVGPVLGAAGVLVLLIIAGMAVYVLRTAWPSFSENGLSWFGTGGNANTQLDGIFSSKHPFEYTLRAWPLLYGTALAAGGAVLLGLVVSTLAAVYIVEFAPPPMTRLLEPVVRLLAGVPSVIYGLIGILVLVPFVNNHLISLERKESVFYVIQLTGQSLLVATVLLTIMIVPIMIAIAVDALRSVPGSWTEGALALGANRMRVMWTIALRAARPALVAGAVLALARALGEAIMLAMVSGGVIFSPNPIDGPTFVFEPVLPLAAAIVQGAEGITVKPYGATLFAFAAVIMVSSVFLSLTGWAVRRRLRRFGVQA</sequence>
<dbReference type="Proteomes" id="UP001149140">
    <property type="component" value="Unassembled WGS sequence"/>
</dbReference>
<dbReference type="Gene3D" id="1.10.3720.10">
    <property type="entry name" value="MetI-like"/>
    <property type="match status" value="1"/>
</dbReference>
<evidence type="ECO:0000256" key="1">
    <source>
        <dbReference type="ARBA" id="ARBA00004651"/>
    </source>
</evidence>
<dbReference type="Pfam" id="PF00528">
    <property type="entry name" value="BPD_transp_1"/>
    <property type="match status" value="1"/>
</dbReference>
<dbReference type="CDD" id="cd06261">
    <property type="entry name" value="TM_PBP2"/>
    <property type="match status" value="1"/>
</dbReference>
<evidence type="ECO:0000256" key="6">
    <source>
        <dbReference type="ARBA" id="ARBA00022692"/>
    </source>
</evidence>
<dbReference type="EMBL" id="JAPDOD010000012">
    <property type="protein sequence ID" value="MDA0161414.1"/>
    <property type="molecule type" value="Genomic_DNA"/>
</dbReference>
<dbReference type="PANTHER" id="PTHR30425">
    <property type="entry name" value="PHOSPHATE TRANSPORT SYSTEM PERMEASE PROTEIN PST"/>
    <property type="match status" value="1"/>
</dbReference>
<keyword evidence="8 9" id="KW-0472">Membrane</keyword>
<evidence type="ECO:0000256" key="7">
    <source>
        <dbReference type="ARBA" id="ARBA00022989"/>
    </source>
</evidence>
<dbReference type="RefSeq" id="WP_270040624.1">
    <property type="nucleotide sequence ID" value="NZ_JAPDOD010000012.1"/>
</dbReference>
<dbReference type="GO" id="GO:0006817">
    <property type="term" value="P:phosphate ion transport"/>
    <property type="evidence" value="ECO:0007669"/>
    <property type="project" value="UniProtKB-KW"/>
</dbReference>
<evidence type="ECO:0000256" key="3">
    <source>
        <dbReference type="ARBA" id="ARBA00022448"/>
    </source>
</evidence>
<gene>
    <name evidence="11" type="ORF">OM076_14145</name>
</gene>
<name>A0A9X3S0K5_9ACTN</name>
<protein>
    <submittedName>
        <fullName evidence="11">ABC transporter permease subunit</fullName>
    </submittedName>
</protein>
<keyword evidence="6 9" id="KW-0812">Transmembrane</keyword>
<feature type="transmembrane region" description="Helical" evidence="9">
    <location>
        <begin position="12"/>
        <end position="32"/>
    </location>
</feature>
<feature type="domain" description="ABC transmembrane type-1" evidence="10">
    <location>
        <begin position="77"/>
        <end position="305"/>
    </location>
</feature>
<reference evidence="11" key="1">
    <citation type="submission" date="2022-10" db="EMBL/GenBank/DDBJ databases">
        <title>The WGS of Solirubrobacter ginsenosidimutans DSM 21036.</title>
        <authorList>
            <person name="Jiang Z."/>
        </authorList>
    </citation>
    <scope>NUCLEOTIDE SEQUENCE</scope>
    <source>
        <strain evidence="11">DSM 21036</strain>
    </source>
</reference>
<dbReference type="InterPro" id="IPR035906">
    <property type="entry name" value="MetI-like_sf"/>
</dbReference>
<comment type="caution">
    <text evidence="11">The sequence shown here is derived from an EMBL/GenBank/DDBJ whole genome shotgun (WGS) entry which is preliminary data.</text>
</comment>
<dbReference type="SUPFAM" id="SSF161098">
    <property type="entry name" value="MetI-like"/>
    <property type="match status" value="1"/>
</dbReference>
<feature type="transmembrane region" description="Helical" evidence="9">
    <location>
        <begin position="221"/>
        <end position="249"/>
    </location>
</feature>
<evidence type="ECO:0000256" key="4">
    <source>
        <dbReference type="ARBA" id="ARBA00022475"/>
    </source>
</evidence>
<feature type="transmembrane region" description="Helical" evidence="9">
    <location>
        <begin position="76"/>
        <end position="105"/>
    </location>
</feature>
<keyword evidence="7 9" id="KW-1133">Transmembrane helix</keyword>
<proteinExistence type="inferred from homology"/>
<evidence type="ECO:0000256" key="9">
    <source>
        <dbReference type="RuleBase" id="RU363032"/>
    </source>
</evidence>
<dbReference type="InterPro" id="IPR000515">
    <property type="entry name" value="MetI-like"/>
</dbReference>
<evidence type="ECO:0000259" key="10">
    <source>
        <dbReference type="PROSITE" id="PS50928"/>
    </source>
</evidence>
<dbReference type="AlphaFoldDB" id="A0A9X3S0K5"/>
<dbReference type="InterPro" id="IPR051124">
    <property type="entry name" value="Phosphate_Transport_Permease"/>
</dbReference>
<keyword evidence="4" id="KW-1003">Cell membrane</keyword>
<evidence type="ECO:0000313" key="12">
    <source>
        <dbReference type="Proteomes" id="UP001149140"/>
    </source>
</evidence>
<organism evidence="11 12">
    <name type="scientific">Solirubrobacter ginsenosidimutans</name>
    <dbReference type="NCBI Taxonomy" id="490573"/>
    <lineage>
        <taxon>Bacteria</taxon>
        <taxon>Bacillati</taxon>
        <taxon>Actinomycetota</taxon>
        <taxon>Thermoleophilia</taxon>
        <taxon>Solirubrobacterales</taxon>
        <taxon>Solirubrobacteraceae</taxon>
        <taxon>Solirubrobacter</taxon>
    </lineage>
</organism>